<evidence type="ECO:0000259" key="1">
    <source>
        <dbReference type="Pfam" id="PF06048"/>
    </source>
</evidence>
<keyword evidence="3" id="KW-1185">Reference proteome</keyword>
<gene>
    <name evidence="2" type="ORF">DPQ33_17275</name>
</gene>
<sequence>MHNSALPTTANLPLALAGGGQHFDLLTVLYGDPLPQGVFNLWTKHNHATKSFTLPAQGMAAGAAIAQLSQQHLDLYYEVGLQAKIPAPGKRGNEDGVAFIPGVWMDIDIAGPNHKATDLPPDEQAVWEVINHFPLEPTLVVHSGGGLHVYWLFKRPWALSLDEDREQAKALSRNFQEHLAQFARGKGWKLDKTHDLCRILRVPGSSNYKDPNNPVSVTLIHYDEVARYEPAEIAKLVNPIQASAPKTKAIAIEPEVMPLANIPKADADKVIGECAWLKHCRDDAATLPEPEWFAMISVVAPCKDGPAKVHELSKPYPGYNEKETTAKIAQALSGPGPHMCSTIRSDRGGEAYCSACSHWGKVKSPIVLGLDPAVRALMPVPVSTTLTHVEVEYDALVPPGYAVLPTGITKSGAQKVDIQVLAVPLLIRSRAKDMATGKEVVEVTWDKDREWNKAAVPRKTISTTRDIVALTDYGLPVTSTNAKLVVDFLHDFEVANPAIPLVRCSSKLGWQGEDSFLWGNTLLTATGGASGLVFRGLDSGDEQLATAFHANGTMDTWATAINQLYHYHRVMVMIYASLAAPFMQVMGVANFVVDLAGETSKGKTISLRAAVSAWGNPGERSSASALHTWDSTKVWLESTSNLLNGLPLALDDSKTASSSDIIGEMVYRYTAGKGRGRGSLQGTRHMGNWCSVMLSTGEQSAVDYSKRHGGTRARVLSLQGAPFGDGNQGMLVKSLDQAVKRNYGHAGPAVVQFILDHKADWPLWREAYHEMQDRYSRMAGDNSIAGRLGDIVAFLHVAIPLIHAALPALKPTLPVSTIMEALWDEVSGRADEADRALEALKALWEWSVTNQDKFWDKHQVDMSGKPKTPHSGWAGAWKETFLAFTTRTLETVLNDFDMPAVLNSWKDRGWLATGSSKGKQRSVRINGVPTSCYCIDIGTFQAVLQLPVDS</sequence>
<evidence type="ECO:0000313" key="3">
    <source>
        <dbReference type="Proteomes" id="UP000448292"/>
    </source>
</evidence>
<dbReference type="OrthoDB" id="5437690at2"/>
<dbReference type="RefSeq" id="WP_144304476.1">
    <property type="nucleotide sequence ID" value="NZ_QMIE01000023.1"/>
</dbReference>
<protein>
    <recommendedName>
        <fullName evidence="1">DUF927 domain-containing protein</fullName>
    </recommendedName>
</protein>
<reference evidence="2 3" key="1">
    <citation type="submission" date="2018-06" db="EMBL/GenBank/DDBJ databases">
        <title>Complete genome of Desulfovibrio indonesiensis P37SLT.</title>
        <authorList>
            <person name="Crispim J.S."/>
            <person name="Vidigal P.M.P."/>
            <person name="Silva L.C.F."/>
            <person name="Laguardia C.N."/>
            <person name="Araujo L.C."/>
            <person name="Dias R.S."/>
            <person name="Sousa M.P."/>
            <person name="Paula S.O."/>
            <person name="Silva C."/>
        </authorList>
    </citation>
    <scope>NUCLEOTIDE SEQUENCE [LARGE SCALE GENOMIC DNA]</scope>
    <source>
        <strain evidence="2 3">P37SLT</strain>
    </source>
</reference>
<name>A0A7M3MA95_9BACT</name>
<accession>A0A7M3MA95</accession>
<feature type="domain" description="DUF927" evidence="1">
    <location>
        <begin position="408"/>
        <end position="683"/>
    </location>
</feature>
<evidence type="ECO:0000313" key="2">
    <source>
        <dbReference type="EMBL" id="TVM14533.1"/>
    </source>
</evidence>
<proteinExistence type="predicted"/>
<dbReference type="AlphaFoldDB" id="A0A7M3MA95"/>
<dbReference type="Proteomes" id="UP000448292">
    <property type="component" value="Unassembled WGS sequence"/>
</dbReference>
<dbReference type="Pfam" id="PF06048">
    <property type="entry name" value="DUF927"/>
    <property type="match status" value="1"/>
</dbReference>
<organism evidence="2 3">
    <name type="scientific">Oceanidesulfovibrio indonesiensis</name>
    <dbReference type="NCBI Taxonomy" id="54767"/>
    <lineage>
        <taxon>Bacteria</taxon>
        <taxon>Pseudomonadati</taxon>
        <taxon>Thermodesulfobacteriota</taxon>
        <taxon>Desulfovibrionia</taxon>
        <taxon>Desulfovibrionales</taxon>
        <taxon>Desulfovibrionaceae</taxon>
        <taxon>Oceanidesulfovibrio</taxon>
    </lineage>
</organism>
<comment type="caution">
    <text evidence="2">The sequence shown here is derived from an EMBL/GenBank/DDBJ whole genome shotgun (WGS) entry which is preliminary data.</text>
</comment>
<dbReference type="InterPro" id="IPR009270">
    <property type="entry name" value="DUF927"/>
</dbReference>
<dbReference type="EMBL" id="QMIE01000023">
    <property type="protein sequence ID" value="TVM14533.1"/>
    <property type="molecule type" value="Genomic_DNA"/>
</dbReference>